<accession>A0A6A6ICB3</accession>
<dbReference type="PANTHER" id="PTHR38790:SF4">
    <property type="entry name" value="2EXR DOMAIN-CONTAINING PROTEIN"/>
    <property type="match status" value="1"/>
</dbReference>
<dbReference type="EMBL" id="ML987196">
    <property type="protein sequence ID" value="KAF2247889.1"/>
    <property type="molecule type" value="Genomic_DNA"/>
</dbReference>
<evidence type="ECO:0000313" key="3">
    <source>
        <dbReference type="EMBL" id="KAF2247889.1"/>
    </source>
</evidence>
<feature type="compositionally biased region" description="Basic and acidic residues" evidence="1">
    <location>
        <begin position="342"/>
        <end position="361"/>
    </location>
</feature>
<dbReference type="GeneID" id="54582450"/>
<dbReference type="PANTHER" id="PTHR38790">
    <property type="entry name" value="2EXR DOMAIN-CONTAINING PROTEIN-RELATED"/>
    <property type="match status" value="1"/>
</dbReference>
<keyword evidence="4" id="KW-1185">Reference proteome</keyword>
<dbReference type="AlphaFoldDB" id="A0A6A6ICB3"/>
<protein>
    <recommendedName>
        <fullName evidence="2">DUF7730 domain-containing protein</fullName>
    </recommendedName>
</protein>
<gene>
    <name evidence="3" type="ORF">BU26DRAFT_519687</name>
</gene>
<dbReference type="OrthoDB" id="62952at2759"/>
<dbReference type="Pfam" id="PF24864">
    <property type="entry name" value="DUF7730"/>
    <property type="match status" value="1"/>
</dbReference>
<dbReference type="Proteomes" id="UP000800094">
    <property type="component" value="Unassembled WGS sequence"/>
</dbReference>
<feature type="region of interest" description="Disordered" evidence="1">
    <location>
        <begin position="342"/>
        <end position="366"/>
    </location>
</feature>
<organism evidence="3 4">
    <name type="scientific">Trematosphaeria pertusa</name>
    <dbReference type="NCBI Taxonomy" id="390896"/>
    <lineage>
        <taxon>Eukaryota</taxon>
        <taxon>Fungi</taxon>
        <taxon>Dikarya</taxon>
        <taxon>Ascomycota</taxon>
        <taxon>Pezizomycotina</taxon>
        <taxon>Dothideomycetes</taxon>
        <taxon>Pleosporomycetidae</taxon>
        <taxon>Pleosporales</taxon>
        <taxon>Massarineae</taxon>
        <taxon>Trematosphaeriaceae</taxon>
        <taxon>Trematosphaeria</taxon>
    </lineage>
</organism>
<feature type="region of interest" description="Disordered" evidence="1">
    <location>
        <begin position="441"/>
        <end position="463"/>
    </location>
</feature>
<dbReference type="InterPro" id="IPR056632">
    <property type="entry name" value="DUF7730"/>
</dbReference>
<evidence type="ECO:0000256" key="1">
    <source>
        <dbReference type="SAM" id="MobiDB-lite"/>
    </source>
</evidence>
<reference evidence="3" key="1">
    <citation type="journal article" date="2020" name="Stud. Mycol.">
        <title>101 Dothideomycetes genomes: a test case for predicting lifestyles and emergence of pathogens.</title>
        <authorList>
            <person name="Haridas S."/>
            <person name="Albert R."/>
            <person name="Binder M."/>
            <person name="Bloem J."/>
            <person name="Labutti K."/>
            <person name="Salamov A."/>
            <person name="Andreopoulos B."/>
            <person name="Baker S."/>
            <person name="Barry K."/>
            <person name="Bills G."/>
            <person name="Bluhm B."/>
            <person name="Cannon C."/>
            <person name="Castanera R."/>
            <person name="Culley D."/>
            <person name="Daum C."/>
            <person name="Ezra D."/>
            <person name="Gonzalez J."/>
            <person name="Henrissat B."/>
            <person name="Kuo A."/>
            <person name="Liang C."/>
            <person name="Lipzen A."/>
            <person name="Lutzoni F."/>
            <person name="Magnuson J."/>
            <person name="Mondo S."/>
            <person name="Nolan M."/>
            <person name="Ohm R."/>
            <person name="Pangilinan J."/>
            <person name="Park H.-J."/>
            <person name="Ramirez L."/>
            <person name="Alfaro M."/>
            <person name="Sun H."/>
            <person name="Tritt A."/>
            <person name="Yoshinaga Y."/>
            <person name="Zwiers L.-H."/>
            <person name="Turgeon B."/>
            <person name="Goodwin S."/>
            <person name="Spatafora J."/>
            <person name="Crous P."/>
            <person name="Grigoriev I."/>
        </authorList>
    </citation>
    <scope>NUCLEOTIDE SEQUENCE</scope>
    <source>
        <strain evidence="3">CBS 122368</strain>
    </source>
</reference>
<proteinExistence type="predicted"/>
<sequence>MAPFNSHSAVTAHQGFHSMSAGAYPHIHGMQPEPEAQLNISEEHEDYEGYEDYEEYDESDWDWPYTADLKMKSKWPPHPSIAGCRYFTSREEAAKKALIIPPPPPFFDASRWYFEPDATSSGVGKWNTCHLLSLPKELRLEIWKYVLSDPSVPDLVVRIRRQPSSPCYKLTRAPDPRIRTSLRPPRNCPINLNLLLVNRFIYEEALPILYGSVKFAPSDLEGIFPVFLDSLSPSALPLIRHIKLSIPDSLSDSYLFGDISKPLFHWAITCAQVAKLNDTLRTVEVEGDMWAFEGPRNRRALLYPLCKIKAAKKWSVPNEDAQFQRLLAEADEELKAKAKLREERTKAEAEERARRAERELSNPRSIAQFEKELTENAWSADTCEGTLEGDPEFEAEAESETEDWDMVSLRSGTSTPQARPVSAMSDANDEIWMDTASTIVGKEDVTEGDGGGGQADKLERLGK</sequence>
<name>A0A6A6ICB3_9PLEO</name>
<feature type="region of interest" description="Disordered" evidence="1">
    <location>
        <begin position="409"/>
        <end position="429"/>
    </location>
</feature>
<evidence type="ECO:0000313" key="4">
    <source>
        <dbReference type="Proteomes" id="UP000800094"/>
    </source>
</evidence>
<dbReference type="RefSeq" id="XP_033682893.1">
    <property type="nucleotide sequence ID" value="XM_033829120.1"/>
</dbReference>
<evidence type="ECO:0000259" key="2">
    <source>
        <dbReference type="Pfam" id="PF24864"/>
    </source>
</evidence>
<feature type="domain" description="DUF7730" evidence="2">
    <location>
        <begin position="128"/>
        <end position="316"/>
    </location>
</feature>